<feature type="coiled-coil region" evidence="7">
    <location>
        <begin position="1121"/>
        <end position="1148"/>
    </location>
</feature>
<dbReference type="InterPro" id="IPR015943">
    <property type="entry name" value="WD40/YVTN_repeat-like_dom_sf"/>
</dbReference>
<feature type="compositionally biased region" description="Low complexity" evidence="8">
    <location>
        <begin position="896"/>
        <end position="908"/>
    </location>
</feature>
<dbReference type="SUPFAM" id="SSF50978">
    <property type="entry name" value="WD40 repeat-like"/>
    <property type="match status" value="1"/>
</dbReference>
<evidence type="ECO:0000256" key="4">
    <source>
        <dbReference type="ARBA" id="ARBA00022574"/>
    </source>
</evidence>
<dbReference type="EMBL" id="KB007858">
    <property type="protein sequence ID" value="ELR23184.1"/>
    <property type="molecule type" value="Genomic_DNA"/>
</dbReference>
<dbReference type="InterPro" id="IPR045152">
    <property type="entry name" value="EDC4-like"/>
</dbReference>
<evidence type="ECO:0000256" key="3">
    <source>
        <dbReference type="ARBA" id="ARBA00022490"/>
    </source>
</evidence>
<evidence type="ECO:0000256" key="6">
    <source>
        <dbReference type="PROSITE-ProRule" id="PRU00221"/>
    </source>
</evidence>
<dbReference type="Gene3D" id="2.130.10.10">
    <property type="entry name" value="YVTN repeat-like/Quinoprotein amine dehydrogenase"/>
    <property type="match status" value="1"/>
</dbReference>
<keyword evidence="3" id="KW-0963">Cytoplasm</keyword>
<dbReference type="RefSeq" id="XP_004352712.1">
    <property type="nucleotide sequence ID" value="XM_004352660.1"/>
</dbReference>
<feature type="compositionally biased region" description="Low complexity" evidence="8">
    <location>
        <begin position="628"/>
        <end position="642"/>
    </location>
</feature>
<dbReference type="InterPro" id="IPR032401">
    <property type="entry name" value="EDC4_WD40"/>
</dbReference>
<feature type="region of interest" description="Disordered" evidence="8">
    <location>
        <begin position="937"/>
        <end position="962"/>
    </location>
</feature>
<evidence type="ECO:0000313" key="11">
    <source>
        <dbReference type="Proteomes" id="UP000011083"/>
    </source>
</evidence>
<dbReference type="InterPro" id="IPR001680">
    <property type="entry name" value="WD40_rpt"/>
</dbReference>
<dbReference type="PANTHER" id="PTHR15598:SF5">
    <property type="entry name" value="ENHANCER OF MRNA-DECAPPING PROTEIN 4"/>
    <property type="match status" value="1"/>
</dbReference>
<feature type="non-terminal residue" evidence="10">
    <location>
        <position position="1186"/>
    </location>
</feature>
<organism evidence="10 11">
    <name type="scientific">Acanthamoeba castellanii (strain ATCC 30010 / Neff)</name>
    <dbReference type="NCBI Taxonomy" id="1257118"/>
    <lineage>
        <taxon>Eukaryota</taxon>
        <taxon>Amoebozoa</taxon>
        <taxon>Discosea</taxon>
        <taxon>Longamoebia</taxon>
        <taxon>Centramoebida</taxon>
        <taxon>Acanthamoebidae</taxon>
        <taxon>Acanthamoeba</taxon>
    </lineage>
</organism>
<dbReference type="GO" id="GO:0031087">
    <property type="term" value="P:deadenylation-independent decapping of nuclear-transcribed mRNA"/>
    <property type="evidence" value="ECO:0007669"/>
    <property type="project" value="InterPro"/>
</dbReference>
<comment type="subcellular location">
    <subcellularLocation>
        <location evidence="1">Cytoplasm</location>
        <location evidence="1">P-body</location>
    </subcellularLocation>
</comment>
<evidence type="ECO:0000313" key="10">
    <source>
        <dbReference type="EMBL" id="ELR23184.1"/>
    </source>
</evidence>
<dbReference type="PROSITE" id="PS50082">
    <property type="entry name" value="WD_REPEATS_2"/>
    <property type="match status" value="2"/>
</dbReference>
<feature type="repeat" description="WD" evidence="6">
    <location>
        <begin position="363"/>
        <end position="388"/>
    </location>
</feature>
<reference evidence="10 11" key="1">
    <citation type="journal article" date="2013" name="Genome Biol.">
        <title>Genome of Acanthamoeba castellanii highlights extensive lateral gene transfer and early evolution of tyrosine kinase signaling.</title>
        <authorList>
            <person name="Clarke M."/>
            <person name="Lohan A.J."/>
            <person name="Liu B."/>
            <person name="Lagkouvardos I."/>
            <person name="Roy S."/>
            <person name="Zafar N."/>
            <person name="Bertelli C."/>
            <person name="Schilde C."/>
            <person name="Kianianmomeni A."/>
            <person name="Burglin T.R."/>
            <person name="Frech C."/>
            <person name="Turcotte B."/>
            <person name="Kopec K.O."/>
            <person name="Synnott J.M."/>
            <person name="Choo C."/>
            <person name="Paponov I."/>
            <person name="Finkler A."/>
            <person name="Soon Heng Tan C."/>
            <person name="Hutchins A.P."/>
            <person name="Weinmeier T."/>
            <person name="Rattei T."/>
            <person name="Chu J.S."/>
            <person name="Gimenez G."/>
            <person name="Irimia M."/>
            <person name="Rigden D.J."/>
            <person name="Fitzpatrick D.A."/>
            <person name="Lorenzo-Morales J."/>
            <person name="Bateman A."/>
            <person name="Chiu C.H."/>
            <person name="Tang P."/>
            <person name="Hegemann P."/>
            <person name="Fromm H."/>
            <person name="Raoult D."/>
            <person name="Greub G."/>
            <person name="Miranda-Saavedra D."/>
            <person name="Chen N."/>
            <person name="Nash P."/>
            <person name="Ginger M.L."/>
            <person name="Horn M."/>
            <person name="Schaap P."/>
            <person name="Caler L."/>
            <person name="Loftus B."/>
        </authorList>
    </citation>
    <scope>NUCLEOTIDE SEQUENCE [LARGE SCALE GENOMIC DNA]</scope>
    <source>
        <strain evidence="10 11">Neff</strain>
    </source>
</reference>
<feature type="compositionally biased region" description="Low complexity" evidence="8">
    <location>
        <begin position="736"/>
        <end position="750"/>
    </location>
</feature>
<feature type="compositionally biased region" description="Pro residues" evidence="8">
    <location>
        <begin position="80"/>
        <end position="99"/>
    </location>
</feature>
<dbReference type="Proteomes" id="UP000011083">
    <property type="component" value="Unassembled WGS sequence"/>
</dbReference>
<feature type="compositionally biased region" description="Basic and acidic residues" evidence="8">
    <location>
        <begin position="719"/>
        <end position="735"/>
    </location>
</feature>
<keyword evidence="7" id="KW-0175">Coiled coil</keyword>
<feature type="compositionally biased region" description="Polar residues" evidence="8">
    <location>
        <begin position="130"/>
        <end position="141"/>
    </location>
</feature>
<feature type="compositionally biased region" description="Basic and acidic residues" evidence="8">
    <location>
        <begin position="804"/>
        <end position="822"/>
    </location>
</feature>
<feature type="region of interest" description="Disordered" evidence="8">
    <location>
        <begin position="564"/>
        <end position="908"/>
    </location>
</feature>
<keyword evidence="5" id="KW-0677">Repeat</keyword>
<evidence type="ECO:0000256" key="7">
    <source>
        <dbReference type="SAM" id="Coils"/>
    </source>
</evidence>
<dbReference type="GO" id="GO:0000932">
    <property type="term" value="C:P-body"/>
    <property type="evidence" value="ECO:0007669"/>
    <property type="project" value="UniProtKB-SubCell"/>
</dbReference>
<feature type="repeat" description="WD" evidence="6">
    <location>
        <begin position="232"/>
        <end position="274"/>
    </location>
</feature>
<feature type="region of interest" description="Disordered" evidence="8">
    <location>
        <begin position="69"/>
        <end position="164"/>
    </location>
</feature>
<accession>L8HCD7</accession>
<dbReference type="OrthoDB" id="21128at2759"/>
<gene>
    <name evidence="10" type="ORF">ACA1_012330</name>
</gene>
<feature type="compositionally biased region" description="Low complexity" evidence="8">
    <location>
        <begin position="823"/>
        <end position="838"/>
    </location>
</feature>
<dbReference type="STRING" id="1257118.L8HCD7"/>
<keyword evidence="4 6" id="KW-0853">WD repeat</keyword>
<dbReference type="AlphaFoldDB" id="L8HCD7"/>
<protein>
    <submittedName>
        <fullName evidence="10">WD domain, G-beta repeat-containing protein</fullName>
    </submittedName>
</protein>
<feature type="compositionally biased region" description="Polar residues" evidence="8">
    <location>
        <begin position="874"/>
        <end position="884"/>
    </location>
</feature>
<feature type="compositionally biased region" description="Low complexity" evidence="8">
    <location>
        <begin position="575"/>
        <end position="619"/>
    </location>
</feature>
<feature type="compositionally biased region" description="Low complexity" evidence="8">
    <location>
        <begin position="675"/>
        <end position="705"/>
    </location>
</feature>
<evidence type="ECO:0000256" key="2">
    <source>
        <dbReference type="ARBA" id="ARBA00009639"/>
    </source>
</evidence>
<evidence type="ECO:0000256" key="1">
    <source>
        <dbReference type="ARBA" id="ARBA00004201"/>
    </source>
</evidence>
<sequence>MGEPSPLSKFFPHLAAMSQHPPHPQQQHPGLAHPAAMSHMGAPHPHYPMHPAHAPQMAFSPHQMHMMGDPRGHPMGAILPLPPSLGHPSSPSPLPPPGLSAPHMHAPISSSPASASVQHHRAASPARHSSVASAPSRPTSNASPARKKAAPQQQQRAASGERLPDGVEVTYRMEGQQPAYSQLEVTPITLLNSPPVYQRGSLIAVNHNYICYVVKGNMIRVINIFSAKRALLRGHTKGITDLRFCGGNEDVLASVAADGRLLVWRFSEEATSTPSSGDEEAGIGHELVAAVRMEGDRWSERIIWHPVHSHLLATAGNDQHAYVWDLKRIRQLKHTAEDGKNVFVYAGTEPVDGVIRIAVGAPINDLAFAPGGEALATASSDGRVQIWSASGGATPTPSLSWLAHENEAWGVVYHQEGKILITGGQHNAELCVWQLSEDEGTEPVLLQRIKFAPPPSGAIFNHIVLESSGNYLFVANAKSTTFMVLHLQTQPQPRFDYLTEFSVAQAILSFTVLNRGTSKTEPEMDLYCLQTKAIQMYHITSNLCYAAPSAATAAPPAAAAVASAALPTPPGSGGAPTVPATAATSRSTSPSPKEPLAASPAPSPPTSTTSAESSAQAAPVAEPSRPESPSNAVVEPSAAAAEPTHDKQSIENGPTSPAAVAPEPTPAPSAQDELAAPQPSEAQPEPTPASAPEEKPSAATPAEPAENGHAEPATTDVEVTAKPEEPEQPVEKGEAAGETEPAAETSAAAPVEEKEKEAAGEGEAEATPSPADEVPEFPVQPAETESAGVENKEEAAEALVDEEQPPKAEEQPQPEPEAKEEPTPAAVATPETAPTTAEGEMPQSQLKTPGELAQPPAPPKKPKAGKAEGRAYQATGQAVANAQQPLARAPPAEVSEPTAAPVESTAAPAAGNLQAELRRMENSLLNGINARMERALQQHADRQVAKAEKDRQERDKAERERQQRLLAAVTQAVNAGLTGIPQQVEKAVQKELQTALVPALGRLLTSLEKNLAKSLADDLKPVLAHGQTNGTWAQDLPPRLASEVASRLPSANDIANALQGSVRHAMEASFRSSFQETIIPSFQGSCQSMFQQIYGTMLPGLQQTIEEAVEPGLNKLATGDLRETLQSLTNAVNDLRELSARNAELFQTLSQSSPSARLGLQPPGSGLPEQHVTEAQLLQLLERDAY</sequence>
<feature type="compositionally biased region" description="Low complexity" evidence="8">
    <location>
        <begin position="100"/>
        <end position="117"/>
    </location>
</feature>
<dbReference type="VEuPathDB" id="AmoebaDB:ACA1_012330"/>
<keyword evidence="11" id="KW-1185">Reference proteome</keyword>
<dbReference type="GeneID" id="14924158"/>
<feature type="domain" description="Enhancer of mRNA-decapping protein 4 WD40 repeat region" evidence="9">
    <location>
        <begin position="197"/>
        <end position="489"/>
    </location>
</feature>
<proteinExistence type="inferred from homology"/>
<dbReference type="SMART" id="SM00320">
    <property type="entry name" value="WD40"/>
    <property type="match status" value="4"/>
</dbReference>
<evidence type="ECO:0000256" key="8">
    <source>
        <dbReference type="SAM" id="MobiDB-lite"/>
    </source>
</evidence>
<evidence type="ECO:0000256" key="5">
    <source>
        <dbReference type="ARBA" id="ARBA00022737"/>
    </source>
</evidence>
<dbReference type="OMA" id="TREHMGT"/>
<dbReference type="PANTHER" id="PTHR15598">
    <property type="entry name" value="ENHANCER OF MRNA-DECAPPING PROTEIN 4"/>
    <property type="match status" value="1"/>
</dbReference>
<feature type="region of interest" description="Disordered" evidence="8">
    <location>
        <begin position="16"/>
        <end position="38"/>
    </location>
</feature>
<comment type="similarity">
    <text evidence="2">Belongs to the WD repeat EDC4 family.</text>
</comment>
<dbReference type="InterPro" id="IPR036322">
    <property type="entry name" value="WD40_repeat_dom_sf"/>
</dbReference>
<dbReference type="KEGG" id="acan:ACA1_012330"/>
<dbReference type="Pfam" id="PF16529">
    <property type="entry name" value="Ge1_WD40"/>
    <property type="match status" value="1"/>
</dbReference>
<evidence type="ECO:0000259" key="9">
    <source>
        <dbReference type="Pfam" id="PF16529"/>
    </source>
</evidence>
<name>L8HCD7_ACACF</name>